<accession>A0A6A6ZSQ8</accession>
<evidence type="ECO:0000256" key="1">
    <source>
        <dbReference type="SAM" id="SignalP"/>
    </source>
</evidence>
<evidence type="ECO:0000313" key="3">
    <source>
        <dbReference type="Proteomes" id="UP000799424"/>
    </source>
</evidence>
<sequence length="449" mass="49305">MHLLPLFKLLTVGALLTKNALALPQGSLPRSPTLESAENFHKRDGKHITPLADDCKLDFAEEWSAGRSSGAPFCASQIKNGLFVKGFFLFTGSAQPPSWTIPMKTAIIDGITVLYHNGDYTNVGKVTGEKTWVEWDVNKASVVKVNLNPRDLSVDQNLRQIRVVGPGGKQAHGGNDWNDKGKPYSDSEWDARGTTPIHGAIVGIAGKTGAMGVESITFYTLNAKAKKSFLHDVKFSPTLDELNGKGSNEAKGMRDEAVLVGHAIQPGRNGAPEVFHLKRTFSHKKAKSWTHANTQLAHVGIGLEVEYQASVPTSKWTTKGKIDAFWEGSWTKERVESFDKTETSEMWIDVTVQPHQIATVTANFITGELERKWTGKVTVDYENGKTLTYLTSGTLKETTYSEGRFITEYTEWKDGIVALQKGQAALNTKGEVLNGIDTAKLIKTMQETP</sequence>
<name>A0A6A6ZSQ8_9PLEO</name>
<gene>
    <name evidence="2" type="ORF">CC86DRAFT_409385</name>
</gene>
<feature type="chain" id="PRO_5025348975" evidence="1">
    <location>
        <begin position="23"/>
        <end position="449"/>
    </location>
</feature>
<dbReference type="Proteomes" id="UP000799424">
    <property type="component" value="Unassembled WGS sequence"/>
</dbReference>
<feature type="signal peptide" evidence="1">
    <location>
        <begin position="1"/>
        <end position="22"/>
    </location>
</feature>
<dbReference type="Gene3D" id="2.170.15.10">
    <property type="entry name" value="Proaerolysin, chain A, domain 3"/>
    <property type="match status" value="1"/>
</dbReference>
<dbReference type="SUPFAM" id="SSF56973">
    <property type="entry name" value="Aerolisin/ETX pore-forming domain"/>
    <property type="match status" value="1"/>
</dbReference>
<keyword evidence="3" id="KW-1185">Reference proteome</keyword>
<dbReference type="AlphaFoldDB" id="A0A6A6ZSQ8"/>
<evidence type="ECO:0000313" key="2">
    <source>
        <dbReference type="EMBL" id="KAF2823474.1"/>
    </source>
</evidence>
<organism evidence="2 3">
    <name type="scientific">Ophiobolus disseminans</name>
    <dbReference type="NCBI Taxonomy" id="1469910"/>
    <lineage>
        <taxon>Eukaryota</taxon>
        <taxon>Fungi</taxon>
        <taxon>Dikarya</taxon>
        <taxon>Ascomycota</taxon>
        <taxon>Pezizomycotina</taxon>
        <taxon>Dothideomycetes</taxon>
        <taxon>Pleosporomycetidae</taxon>
        <taxon>Pleosporales</taxon>
        <taxon>Pleosporineae</taxon>
        <taxon>Phaeosphaeriaceae</taxon>
        <taxon>Ophiobolus</taxon>
    </lineage>
</organism>
<protein>
    <submittedName>
        <fullName evidence="2">Uncharacterized protein</fullName>
    </submittedName>
</protein>
<proteinExistence type="predicted"/>
<keyword evidence="1" id="KW-0732">Signal</keyword>
<dbReference type="EMBL" id="MU006232">
    <property type="protein sequence ID" value="KAF2823474.1"/>
    <property type="molecule type" value="Genomic_DNA"/>
</dbReference>
<reference evidence="2" key="1">
    <citation type="journal article" date="2020" name="Stud. Mycol.">
        <title>101 Dothideomycetes genomes: a test case for predicting lifestyles and emergence of pathogens.</title>
        <authorList>
            <person name="Haridas S."/>
            <person name="Albert R."/>
            <person name="Binder M."/>
            <person name="Bloem J."/>
            <person name="Labutti K."/>
            <person name="Salamov A."/>
            <person name="Andreopoulos B."/>
            <person name="Baker S."/>
            <person name="Barry K."/>
            <person name="Bills G."/>
            <person name="Bluhm B."/>
            <person name="Cannon C."/>
            <person name="Castanera R."/>
            <person name="Culley D."/>
            <person name="Daum C."/>
            <person name="Ezra D."/>
            <person name="Gonzalez J."/>
            <person name="Henrissat B."/>
            <person name="Kuo A."/>
            <person name="Liang C."/>
            <person name="Lipzen A."/>
            <person name="Lutzoni F."/>
            <person name="Magnuson J."/>
            <person name="Mondo S."/>
            <person name="Nolan M."/>
            <person name="Ohm R."/>
            <person name="Pangilinan J."/>
            <person name="Park H.-J."/>
            <person name="Ramirez L."/>
            <person name="Alfaro M."/>
            <person name="Sun H."/>
            <person name="Tritt A."/>
            <person name="Yoshinaga Y."/>
            <person name="Zwiers L.-H."/>
            <person name="Turgeon B."/>
            <person name="Goodwin S."/>
            <person name="Spatafora J."/>
            <person name="Crous P."/>
            <person name="Grigoriev I."/>
        </authorList>
    </citation>
    <scope>NUCLEOTIDE SEQUENCE</scope>
    <source>
        <strain evidence="2">CBS 113818</strain>
    </source>
</reference>